<dbReference type="Proteomes" id="UP000318017">
    <property type="component" value="Chromosome"/>
</dbReference>
<dbReference type="KEGG" id="ahel:Q31a_41840"/>
<dbReference type="AlphaFoldDB" id="A0A518GB71"/>
<dbReference type="EMBL" id="CP036298">
    <property type="protein sequence ID" value="QDV25856.1"/>
    <property type="molecule type" value="Genomic_DNA"/>
</dbReference>
<gene>
    <name evidence="2" type="ORF">Q31a_41840</name>
</gene>
<feature type="transmembrane region" description="Helical" evidence="1">
    <location>
        <begin position="6"/>
        <end position="33"/>
    </location>
</feature>
<evidence type="ECO:0000313" key="2">
    <source>
        <dbReference type="EMBL" id="QDV25856.1"/>
    </source>
</evidence>
<feature type="transmembrane region" description="Helical" evidence="1">
    <location>
        <begin position="64"/>
        <end position="83"/>
    </location>
</feature>
<sequence length="86" mass="9691">MIFGLGMLLVVIWPINYIVMGALYAIGLVDLVYAKLPLFRHGVLTTFGPSHIPRKRRLAYFRGYTRIALGTAFNLLVVLYYLVATS</sequence>
<keyword evidence="3" id="KW-1185">Reference proteome</keyword>
<evidence type="ECO:0000313" key="3">
    <source>
        <dbReference type="Proteomes" id="UP000318017"/>
    </source>
</evidence>
<organism evidence="2 3">
    <name type="scientific">Aureliella helgolandensis</name>
    <dbReference type="NCBI Taxonomy" id="2527968"/>
    <lineage>
        <taxon>Bacteria</taxon>
        <taxon>Pseudomonadati</taxon>
        <taxon>Planctomycetota</taxon>
        <taxon>Planctomycetia</taxon>
        <taxon>Pirellulales</taxon>
        <taxon>Pirellulaceae</taxon>
        <taxon>Aureliella</taxon>
    </lineage>
</organism>
<keyword evidence="1" id="KW-0472">Membrane</keyword>
<keyword evidence="1" id="KW-1133">Transmembrane helix</keyword>
<protein>
    <submittedName>
        <fullName evidence="2">Uncharacterized protein</fullName>
    </submittedName>
</protein>
<keyword evidence="1" id="KW-0812">Transmembrane</keyword>
<reference evidence="2 3" key="1">
    <citation type="submission" date="2019-02" db="EMBL/GenBank/DDBJ databases">
        <title>Deep-cultivation of Planctomycetes and their phenomic and genomic characterization uncovers novel biology.</title>
        <authorList>
            <person name="Wiegand S."/>
            <person name="Jogler M."/>
            <person name="Boedeker C."/>
            <person name="Pinto D."/>
            <person name="Vollmers J."/>
            <person name="Rivas-Marin E."/>
            <person name="Kohn T."/>
            <person name="Peeters S.H."/>
            <person name="Heuer A."/>
            <person name="Rast P."/>
            <person name="Oberbeckmann S."/>
            <person name="Bunk B."/>
            <person name="Jeske O."/>
            <person name="Meyerdierks A."/>
            <person name="Storesund J.E."/>
            <person name="Kallscheuer N."/>
            <person name="Luecker S."/>
            <person name="Lage O.M."/>
            <person name="Pohl T."/>
            <person name="Merkel B.J."/>
            <person name="Hornburger P."/>
            <person name="Mueller R.-W."/>
            <person name="Bruemmer F."/>
            <person name="Labrenz M."/>
            <person name="Spormann A.M."/>
            <person name="Op den Camp H."/>
            <person name="Overmann J."/>
            <person name="Amann R."/>
            <person name="Jetten M.S.M."/>
            <person name="Mascher T."/>
            <person name="Medema M.H."/>
            <person name="Devos D.P."/>
            <person name="Kaster A.-K."/>
            <person name="Ovreas L."/>
            <person name="Rohde M."/>
            <person name="Galperin M.Y."/>
            <person name="Jogler C."/>
        </authorList>
    </citation>
    <scope>NUCLEOTIDE SEQUENCE [LARGE SCALE GENOMIC DNA]</scope>
    <source>
        <strain evidence="2 3">Q31a</strain>
    </source>
</reference>
<accession>A0A518GB71</accession>
<name>A0A518GB71_9BACT</name>
<evidence type="ECO:0000256" key="1">
    <source>
        <dbReference type="SAM" id="Phobius"/>
    </source>
</evidence>
<proteinExistence type="predicted"/>